<evidence type="ECO:0000256" key="1">
    <source>
        <dbReference type="SAM" id="MobiDB-lite"/>
    </source>
</evidence>
<name>A0ABT8SVY9_9HYPH</name>
<feature type="region of interest" description="Disordered" evidence="1">
    <location>
        <begin position="528"/>
        <end position="566"/>
    </location>
</feature>
<dbReference type="InterPro" id="IPR045079">
    <property type="entry name" value="Oxoprolinase-like"/>
</dbReference>
<dbReference type="InterPro" id="IPR003692">
    <property type="entry name" value="Hydantoinase_B"/>
</dbReference>
<accession>A0ABT8SVY9</accession>
<evidence type="ECO:0000313" key="4">
    <source>
        <dbReference type="Proteomes" id="UP001169006"/>
    </source>
</evidence>
<feature type="domain" description="Hydantoinase B/oxoprolinase" evidence="2">
    <location>
        <begin position="19"/>
        <end position="537"/>
    </location>
</feature>
<evidence type="ECO:0000259" key="2">
    <source>
        <dbReference type="Pfam" id="PF02538"/>
    </source>
</evidence>
<comment type="caution">
    <text evidence="3">The sequence shown here is derived from an EMBL/GenBank/DDBJ whole genome shotgun (WGS) entry which is preliminary data.</text>
</comment>
<dbReference type="RefSeq" id="WP_302076773.1">
    <property type="nucleotide sequence ID" value="NZ_JAUKWQ010000003.1"/>
</dbReference>
<evidence type="ECO:0000313" key="3">
    <source>
        <dbReference type="EMBL" id="MDO1582598.1"/>
    </source>
</evidence>
<proteinExistence type="predicted"/>
<keyword evidence="4" id="KW-1185">Reference proteome</keyword>
<sequence>MHTAPATMFYQRRPNVTLDPITIDVVRHKLDGIANEMQATVLRSSFSVIVKEGMDASSSLFTIEGETIAQGMAIPIHLSTLIPMVKRIIEVFPVEMMREGDLYCLNDPYHGGTHLPDIAVVMPCICDGRVVALAAVLTHHQDMGGIAPGSLPTNATEIFQEGLRIPPLKLRDGGALNQTLIDLIKINTRLPDIIMGDLNAQIASCHVGAMRISELWGAYGDDLIDIVEELLNRSEILTRKALSEIPEGTYRNVGFMDNDGVNLNERIRFEVAVTIKAGTMHVDFTGTSPQVAGPFNCVPSGALAAACYAIRIFTGPDIPTNGGCFRPITLHIPEGTIMNPIFPAPVNSRTSTIMRSATTLLGALRSTLPTRLSAEPGSQAVLLTFGGKRHDGTRFVITDIIVAGSGACHDMDGVDVISSDVSNSTNTPVETFEPEFPIRIRRFGLREGSGGIGQFRGGLGCVREYEVLKGPITLSHRGERVFCVAEGYEGGGASPPHETKILRADGRSELVPSKLETVLNTGDRMIVRSSGGGGWGPAESRDPKAIEEDLKNQKMPIIRVPANSQR</sequence>
<feature type="compositionally biased region" description="Basic and acidic residues" evidence="1">
    <location>
        <begin position="539"/>
        <end position="552"/>
    </location>
</feature>
<dbReference type="PANTHER" id="PTHR11365:SF23">
    <property type="entry name" value="HYPOTHETICAL 5-OXOPROLINASE (EUROFUNG)-RELATED"/>
    <property type="match status" value="1"/>
</dbReference>
<dbReference type="Proteomes" id="UP001169006">
    <property type="component" value="Unassembled WGS sequence"/>
</dbReference>
<dbReference type="EMBL" id="JAUKWQ010000003">
    <property type="protein sequence ID" value="MDO1582598.1"/>
    <property type="molecule type" value="Genomic_DNA"/>
</dbReference>
<protein>
    <submittedName>
        <fullName evidence="3">Hydantoinase B/oxoprolinase family protein</fullName>
    </submittedName>
</protein>
<organism evidence="3 4">
    <name type="scientific">Rhizobium oryzicola</name>
    <dbReference type="NCBI Taxonomy" id="1232668"/>
    <lineage>
        <taxon>Bacteria</taxon>
        <taxon>Pseudomonadati</taxon>
        <taxon>Pseudomonadota</taxon>
        <taxon>Alphaproteobacteria</taxon>
        <taxon>Hyphomicrobiales</taxon>
        <taxon>Rhizobiaceae</taxon>
        <taxon>Rhizobium/Agrobacterium group</taxon>
        <taxon>Rhizobium</taxon>
    </lineage>
</organism>
<dbReference type="Pfam" id="PF02538">
    <property type="entry name" value="Hydantoinase_B"/>
    <property type="match status" value="1"/>
</dbReference>
<gene>
    <name evidence="3" type="ORF">Q2T52_10895</name>
</gene>
<reference evidence="3" key="2">
    <citation type="submission" date="2023-07" db="EMBL/GenBank/DDBJ databases">
        <authorList>
            <person name="Sun H."/>
        </authorList>
    </citation>
    <scope>NUCLEOTIDE SEQUENCE</scope>
    <source>
        <strain evidence="3">05753</strain>
    </source>
</reference>
<reference evidence="3" key="1">
    <citation type="journal article" date="2015" name="Int. J. Syst. Evol. Microbiol.">
        <title>Rhizobium oryzicola sp. nov., potential plant-growth-promoting endophytic bacteria isolated from rice roots.</title>
        <authorList>
            <person name="Zhang X.X."/>
            <person name="Gao J.S."/>
            <person name="Cao Y.H."/>
            <person name="Sheirdil R.A."/>
            <person name="Wang X.C."/>
            <person name="Zhang L."/>
        </authorList>
    </citation>
    <scope>NUCLEOTIDE SEQUENCE</scope>
    <source>
        <strain evidence="3">05753</strain>
    </source>
</reference>
<dbReference type="PANTHER" id="PTHR11365">
    <property type="entry name" value="5-OXOPROLINASE RELATED"/>
    <property type="match status" value="1"/>
</dbReference>